<protein>
    <submittedName>
        <fullName evidence="2">Glyoxalase</fullName>
    </submittedName>
</protein>
<gene>
    <name evidence="2" type="ORF">CEJ86_18825</name>
</gene>
<dbReference type="InterPro" id="IPR004360">
    <property type="entry name" value="Glyas_Fos-R_dOase_dom"/>
</dbReference>
<dbReference type="Gene3D" id="3.10.180.10">
    <property type="entry name" value="2,3-Dihydroxybiphenyl 1,2-Dioxygenase, domain 1"/>
    <property type="match status" value="2"/>
</dbReference>
<sequence length="253" mass="27512">MHGKFVWYELMTTDMKAAEAFYRDIVGWSARDAGVPGMNYTLFSAGDHRVAGLMTMPEGALDMQIPPAWLGYIAVDDVDETAAKLAAEGGTVHRAPEDIPNIGRFAIVTDPHGAAFALFRGDGDPPPAMEQMAAGNIGWHELMAGDLDTAFSFYSKLFGWTKDQAMDMGEMGIYQIFAHNGQPIGGMMTRPREVPNPFWLYYFNVEAIDAAIDRAQSGGAKLLMGPMEVPGGAWIAQFTDPQGALFALVAPKR</sequence>
<evidence type="ECO:0000313" key="3">
    <source>
        <dbReference type="Proteomes" id="UP000231987"/>
    </source>
</evidence>
<dbReference type="PANTHER" id="PTHR33993:SF14">
    <property type="entry name" value="GB|AAF24581.1"/>
    <property type="match status" value="1"/>
</dbReference>
<reference evidence="2 3" key="1">
    <citation type="submission" date="2017-06" db="EMBL/GenBank/DDBJ databases">
        <title>Ensifer strains isolated from leguminous trees and herbs display diverse denitrification phenotypes with some acting as strong N2O sinks.</title>
        <authorList>
            <person name="Woliy K."/>
            <person name="Mania D."/>
            <person name="Bakken L.R."/>
            <person name="Frostegard A."/>
        </authorList>
    </citation>
    <scope>NUCLEOTIDE SEQUENCE [LARGE SCALE GENOMIC DNA]</scope>
    <source>
        <strain evidence="2 3">AC50a</strain>
    </source>
</reference>
<comment type="caution">
    <text evidence="2">The sequence shown here is derived from an EMBL/GenBank/DDBJ whole genome shotgun (WGS) entry which is preliminary data.</text>
</comment>
<dbReference type="AlphaFoldDB" id="A0A2J0Z022"/>
<evidence type="ECO:0000259" key="1">
    <source>
        <dbReference type="PROSITE" id="PS51819"/>
    </source>
</evidence>
<dbReference type="InterPro" id="IPR029068">
    <property type="entry name" value="Glyas_Bleomycin-R_OHBP_Dase"/>
</dbReference>
<dbReference type="Pfam" id="PF00903">
    <property type="entry name" value="Glyoxalase"/>
    <property type="match status" value="2"/>
</dbReference>
<dbReference type="SUPFAM" id="SSF54593">
    <property type="entry name" value="Glyoxalase/Bleomycin resistance protein/Dihydroxybiphenyl dioxygenase"/>
    <property type="match status" value="2"/>
</dbReference>
<evidence type="ECO:0000313" key="2">
    <source>
        <dbReference type="EMBL" id="PJR13814.1"/>
    </source>
</evidence>
<name>A0A2J0Z022_RHIML</name>
<dbReference type="CDD" id="cd07247">
    <property type="entry name" value="SgaA_N_like"/>
    <property type="match status" value="2"/>
</dbReference>
<dbReference type="EMBL" id="NJGD01000008">
    <property type="protein sequence ID" value="PJR13814.1"/>
    <property type="molecule type" value="Genomic_DNA"/>
</dbReference>
<dbReference type="PANTHER" id="PTHR33993">
    <property type="entry name" value="GLYOXALASE-RELATED"/>
    <property type="match status" value="1"/>
</dbReference>
<feature type="domain" description="VOC" evidence="1">
    <location>
        <begin position="4"/>
        <end position="121"/>
    </location>
</feature>
<feature type="domain" description="VOC" evidence="1">
    <location>
        <begin position="136"/>
        <end position="251"/>
    </location>
</feature>
<dbReference type="PROSITE" id="PS51819">
    <property type="entry name" value="VOC"/>
    <property type="match status" value="2"/>
</dbReference>
<proteinExistence type="predicted"/>
<dbReference type="RefSeq" id="WP_100672910.1">
    <property type="nucleotide sequence ID" value="NZ_NJGD01000008.1"/>
</dbReference>
<dbReference type="InterPro" id="IPR037523">
    <property type="entry name" value="VOC_core"/>
</dbReference>
<dbReference type="Proteomes" id="UP000231987">
    <property type="component" value="Unassembled WGS sequence"/>
</dbReference>
<accession>A0A2J0Z022</accession>
<dbReference type="InterPro" id="IPR052164">
    <property type="entry name" value="Anthracycline_SecMetBiosynth"/>
</dbReference>
<organism evidence="2 3">
    <name type="scientific">Rhizobium meliloti</name>
    <name type="common">Ensifer meliloti</name>
    <name type="synonym">Sinorhizobium meliloti</name>
    <dbReference type="NCBI Taxonomy" id="382"/>
    <lineage>
        <taxon>Bacteria</taxon>
        <taxon>Pseudomonadati</taxon>
        <taxon>Pseudomonadota</taxon>
        <taxon>Alphaproteobacteria</taxon>
        <taxon>Hyphomicrobiales</taxon>
        <taxon>Rhizobiaceae</taxon>
        <taxon>Sinorhizobium/Ensifer group</taxon>
        <taxon>Sinorhizobium</taxon>
    </lineage>
</organism>